<organism evidence="1 2">
    <name type="scientific">Celeribacter baekdonensis</name>
    <dbReference type="NCBI Taxonomy" id="875171"/>
    <lineage>
        <taxon>Bacteria</taxon>
        <taxon>Pseudomonadati</taxon>
        <taxon>Pseudomonadota</taxon>
        <taxon>Alphaproteobacteria</taxon>
        <taxon>Rhodobacterales</taxon>
        <taxon>Roseobacteraceae</taxon>
        <taxon>Celeribacter</taxon>
    </lineage>
</organism>
<sequence>MSKRKQHAPEFKAKLVLESLKSEETAIETSQFRYFGFKKSFTIFEQFFRGKNKYEDISYRHKAGANKHKKAIRPQTSFNLHHNCGTGPTNDKV</sequence>
<dbReference type="OrthoDB" id="9803878at2"/>
<evidence type="ECO:0000313" key="1">
    <source>
        <dbReference type="EMBL" id="SDG37860.1"/>
    </source>
</evidence>
<dbReference type="Proteomes" id="UP000182284">
    <property type="component" value="Unassembled WGS sequence"/>
</dbReference>
<proteinExistence type="predicted"/>
<dbReference type="AlphaFoldDB" id="A0A1G7TTJ7"/>
<accession>A0A1G7TTJ7</accession>
<gene>
    <name evidence="1" type="ORF">SAMN04488117_11844</name>
</gene>
<dbReference type="EMBL" id="FNBL01000018">
    <property type="protein sequence ID" value="SDG37860.1"/>
    <property type="molecule type" value="Genomic_DNA"/>
</dbReference>
<evidence type="ECO:0000313" key="2">
    <source>
        <dbReference type="Proteomes" id="UP000182284"/>
    </source>
</evidence>
<name>A0A1G7TTJ7_9RHOB</name>
<evidence type="ECO:0008006" key="3">
    <source>
        <dbReference type="Google" id="ProtNLM"/>
    </source>
</evidence>
<reference evidence="1 2" key="1">
    <citation type="submission" date="2016-10" db="EMBL/GenBank/DDBJ databases">
        <authorList>
            <person name="de Groot N.N."/>
        </authorList>
    </citation>
    <scope>NUCLEOTIDE SEQUENCE [LARGE SCALE GENOMIC DNA]</scope>
    <source>
        <strain evidence="1 2">DSM 27375</strain>
    </source>
</reference>
<protein>
    <recommendedName>
        <fullName evidence="3">Transposase</fullName>
    </recommendedName>
</protein>
<dbReference type="RefSeq" id="WP_074647183.1">
    <property type="nucleotide sequence ID" value="NZ_FNBL01000018.1"/>
</dbReference>